<dbReference type="GO" id="GO:0006304">
    <property type="term" value="P:DNA modification"/>
    <property type="evidence" value="ECO:0007669"/>
    <property type="project" value="InterPro"/>
</dbReference>
<evidence type="ECO:0000256" key="6">
    <source>
        <dbReference type="SAM" id="MobiDB-lite"/>
    </source>
</evidence>
<dbReference type="EMBL" id="JACHDO010000001">
    <property type="protein sequence ID" value="MBB5490829.1"/>
    <property type="molecule type" value="Genomic_DNA"/>
</dbReference>
<dbReference type="InterPro" id="IPR011639">
    <property type="entry name" value="MethylTrfase_TaqI-like_dom"/>
</dbReference>
<sequence length="1353" mass="151603">MSAIAKNQVFTAVHTVGGLLPADMLVRIAEGKDVPGSKPSDYGVVGSRSVSDDAERHWEFLKGVWKDLRKQLPAEKDGTLAGDPTGLALSQWVQPLFAEFGFGRLGEVGSGRIVADDDPEKVFPLSHRWQHVPIHVPVWGTELDKRPGGAGTVPPQSLVQEALNRTSAHLWAVVTNGRQLRLLRDSSALATASYVEFDLEAIFDGELFSEFVLLYRLLHASRFEAKEGEPSASCWLEKWRTDAITSGTRALEQLRKGVQEAITTLGTGFLKHPANSHLRENLDAKDLHAALLRMVYRLLFLFVAEDREALHPPEASEQARERYAKYFSSERLRRHARRRRGTAHGDQYRALKIVLNALGDVNGRPELALPGLGGLFTDTEADAPLRDLELSNEALLGAVRHLAQVRDTASKRWRSVDYRNLDAEELGSVYESLLELVPKHSVAERTFELVELAGNDRKTTGSYYTPSSLIEILLDSSLDPVIDDAVKRGSVEASAAGQADESEAIVAELLKLTVCDPACGSGHFLVAAARRIAKKVAAVREGNPEPTVDAVRHAMHEVVAHCIYGVDLNPMAVELAKVSLWLEALEPGKPLSFLDAHVKRGNALIGATPKLLRDGIPDEAFKPIEGDDKKYARFLAKTNKEERGGQIGLFDIDDDAVQVDNTVYARQLEQITGINADSLDQVRRQEAAYREWADSDEYVRDKRVADAWCGAFVWRKTHDAPRAVTQEVFRNLSRAKEGNGAPYTTVEEITRLRDQYRFFHWHLEFPDVFASAGGAKADEDTGWSGGFDCVVGNPPWERIKLQEQEFFAQRDQEIASARNAAERKRLIAGLKIDMHRSLLFEEFEEAKRRSEGESSFLRSSGRYPLTGRGDINTYAVFSELDRSLMGSNGRMGVIVPTGVATDSTTQYFFKDLVKEKALVSLFDFRNAGFFGDVAGAQGNRFCLFVLQGNANDEPVDMVYRIVDLTELDDPERHIVFRSEDIELINPNTGTAPIFKFRRDAEITLGVYRRLPILLKEGDPRGNPWGVSFMTMFHMANDSGLFCERGALEEGGWNLEGNVFTRGRDRMLPLYEAKMLHHYNHRFGDYSLADLVQGKGVRQLPRPELSRLDNPSFSVHPREWVDESLVRERLEAKGWSRGWLLGWRDVTSGIDERTSISAIIPKVAVGHKYMLIISSMKPFLLSCLNSIQSSFVFDYVSRQKIGGTSMGYFIWKQLPVLSPEFISPFSEFIGLRSIELTYTASDIEPFARDLGDVGAPFRWDEERRAVMRAELDALFFHLYGINRDDMDYIMETFPIVKKKDVAKYGTYRTKERILEIYDRMAEAGVSRDTPLVDGENFVSELTPPPGHGPRHAPV</sequence>
<keyword evidence="4" id="KW-0949">S-adenosyl-L-methionine</keyword>
<dbReference type="Pfam" id="PF07669">
    <property type="entry name" value="Eco57I"/>
    <property type="match status" value="1"/>
</dbReference>
<feature type="domain" description="Type II methyltransferase M.TaqI-like" evidence="7">
    <location>
        <begin position="561"/>
        <end position="808"/>
    </location>
</feature>
<proteinExistence type="predicted"/>
<comment type="caution">
    <text evidence="8">The sequence shown here is derived from an EMBL/GenBank/DDBJ whole genome shotgun (WGS) entry which is preliminary data.</text>
</comment>
<evidence type="ECO:0000259" key="7">
    <source>
        <dbReference type="Pfam" id="PF07669"/>
    </source>
</evidence>
<dbReference type="PRINTS" id="PR00507">
    <property type="entry name" value="N12N6MTFRASE"/>
</dbReference>
<keyword evidence="2 8" id="KW-0489">Methyltransferase</keyword>
<reference evidence="8 9" key="1">
    <citation type="submission" date="2020-08" db="EMBL/GenBank/DDBJ databases">
        <title>Sequencing the genomes of 1000 actinobacteria strains.</title>
        <authorList>
            <person name="Klenk H.-P."/>
        </authorList>
    </citation>
    <scope>NUCLEOTIDE SEQUENCE [LARGE SCALE GENOMIC DNA]</scope>
    <source>
        <strain evidence="8 9">DSM 44598</strain>
    </source>
</reference>
<dbReference type="Proteomes" id="UP000579647">
    <property type="component" value="Unassembled WGS sequence"/>
</dbReference>
<organism evidence="8 9">
    <name type="scientific">Nocardiopsis metallicus</name>
    <dbReference type="NCBI Taxonomy" id="179819"/>
    <lineage>
        <taxon>Bacteria</taxon>
        <taxon>Bacillati</taxon>
        <taxon>Actinomycetota</taxon>
        <taxon>Actinomycetes</taxon>
        <taxon>Streptosporangiales</taxon>
        <taxon>Nocardiopsidaceae</taxon>
        <taxon>Nocardiopsis</taxon>
    </lineage>
</organism>
<dbReference type="RefSeq" id="WP_184364457.1">
    <property type="nucleotide sequence ID" value="NZ_BAAAKM010000042.1"/>
</dbReference>
<dbReference type="PANTHER" id="PTHR33841:SF1">
    <property type="entry name" value="DNA METHYLTRANSFERASE A"/>
    <property type="match status" value="1"/>
</dbReference>
<protein>
    <recommendedName>
        <fullName evidence="1">site-specific DNA-methyltransferase (adenine-specific)</fullName>
        <ecNumber evidence="1">2.1.1.72</ecNumber>
    </recommendedName>
</protein>
<evidence type="ECO:0000256" key="3">
    <source>
        <dbReference type="ARBA" id="ARBA00022679"/>
    </source>
</evidence>
<feature type="region of interest" description="Disordered" evidence="6">
    <location>
        <begin position="1333"/>
        <end position="1353"/>
    </location>
</feature>
<evidence type="ECO:0000256" key="5">
    <source>
        <dbReference type="ARBA" id="ARBA00047942"/>
    </source>
</evidence>
<keyword evidence="9" id="KW-1185">Reference proteome</keyword>
<dbReference type="InterPro" id="IPR050953">
    <property type="entry name" value="N4_N6_ade-DNA_methylase"/>
</dbReference>
<gene>
    <name evidence="8" type="ORF">HNR07_001966</name>
</gene>
<dbReference type="InterPro" id="IPR029063">
    <property type="entry name" value="SAM-dependent_MTases_sf"/>
</dbReference>
<dbReference type="Gene3D" id="3.40.50.150">
    <property type="entry name" value="Vaccinia Virus protein VP39"/>
    <property type="match status" value="2"/>
</dbReference>
<keyword evidence="3" id="KW-0808">Transferase</keyword>
<comment type="catalytic activity">
    <reaction evidence="5">
        <text>a 2'-deoxyadenosine in DNA + S-adenosyl-L-methionine = an N(6)-methyl-2'-deoxyadenosine in DNA + S-adenosyl-L-homocysteine + H(+)</text>
        <dbReference type="Rhea" id="RHEA:15197"/>
        <dbReference type="Rhea" id="RHEA-COMP:12418"/>
        <dbReference type="Rhea" id="RHEA-COMP:12419"/>
        <dbReference type="ChEBI" id="CHEBI:15378"/>
        <dbReference type="ChEBI" id="CHEBI:57856"/>
        <dbReference type="ChEBI" id="CHEBI:59789"/>
        <dbReference type="ChEBI" id="CHEBI:90615"/>
        <dbReference type="ChEBI" id="CHEBI:90616"/>
        <dbReference type="EC" id="2.1.1.72"/>
    </reaction>
</comment>
<evidence type="ECO:0000256" key="1">
    <source>
        <dbReference type="ARBA" id="ARBA00011900"/>
    </source>
</evidence>
<dbReference type="PANTHER" id="PTHR33841">
    <property type="entry name" value="DNA METHYLTRANSFERASE YEEA-RELATED"/>
    <property type="match status" value="1"/>
</dbReference>
<evidence type="ECO:0000256" key="4">
    <source>
        <dbReference type="ARBA" id="ARBA00022691"/>
    </source>
</evidence>
<evidence type="ECO:0000313" key="8">
    <source>
        <dbReference type="EMBL" id="MBB5490829.1"/>
    </source>
</evidence>
<evidence type="ECO:0000256" key="2">
    <source>
        <dbReference type="ARBA" id="ARBA00022603"/>
    </source>
</evidence>
<evidence type="ECO:0000313" key="9">
    <source>
        <dbReference type="Proteomes" id="UP000579647"/>
    </source>
</evidence>
<accession>A0A840W1Y6</accession>
<name>A0A840W1Y6_9ACTN</name>
<dbReference type="GO" id="GO:0032259">
    <property type="term" value="P:methylation"/>
    <property type="evidence" value="ECO:0007669"/>
    <property type="project" value="UniProtKB-KW"/>
</dbReference>
<dbReference type="GO" id="GO:0009007">
    <property type="term" value="F:site-specific DNA-methyltransferase (adenine-specific) activity"/>
    <property type="evidence" value="ECO:0007669"/>
    <property type="project" value="UniProtKB-EC"/>
</dbReference>
<dbReference type="SUPFAM" id="SSF53335">
    <property type="entry name" value="S-adenosyl-L-methionine-dependent methyltransferases"/>
    <property type="match status" value="1"/>
</dbReference>
<dbReference type="EC" id="2.1.1.72" evidence="1"/>